<proteinExistence type="predicted"/>
<gene>
    <name evidence="1" type="ORF">UFOPK3564_03955</name>
</gene>
<accession>A0A6J7KTN5</accession>
<reference evidence="1" key="1">
    <citation type="submission" date="2020-05" db="EMBL/GenBank/DDBJ databases">
        <authorList>
            <person name="Chiriac C."/>
            <person name="Salcher M."/>
            <person name="Ghai R."/>
            <person name="Kavagutti S V."/>
        </authorList>
    </citation>
    <scope>NUCLEOTIDE SEQUENCE</scope>
</reference>
<protein>
    <submittedName>
        <fullName evidence="1">Unannotated protein</fullName>
    </submittedName>
</protein>
<dbReference type="AlphaFoldDB" id="A0A6J7KTN5"/>
<sequence length="111" mass="12102">MAEAPYQRDWRPIGDRHGLRISHRNAEGTGDDPASDGPAVVFTVLADDGRLVLRHEVPRVLAADWVAALIGILDRPAGRLHSPEEWGGQADELARLRRDLQALPGTGERPG</sequence>
<organism evidence="1">
    <name type="scientific">freshwater metagenome</name>
    <dbReference type="NCBI Taxonomy" id="449393"/>
    <lineage>
        <taxon>unclassified sequences</taxon>
        <taxon>metagenomes</taxon>
        <taxon>ecological metagenomes</taxon>
    </lineage>
</organism>
<name>A0A6J7KTN5_9ZZZZ</name>
<evidence type="ECO:0000313" key="1">
    <source>
        <dbReference type="EMBL" id="CAB4959256.1"/>
    </source>
</evidence>
<dbReference type="EMBL" id="CAFBMK010000454">
    <property type="protein sequence ID" value="CAB4959256.1"/>
    <property type="molecule type" value="Genomic_DNA"/>
</dbReference>